<evidence type="ECO:0000313" key="2">
    <source>
        <dbReference type="Proteomes" id="UP000541558"/>
    </source>
</evidence>
<proteinExistence type="predicted"/>
<gene>
    <name evidence="1" type="ORF">D9611_001168</name>
</gene>
<sequence length="279" mass="32435">MTCPLVLRVSRRRRLRQTWFLLLQPALQLVVAPRTITHLLFAPPTRLETLAIDHDVDGSGKYAPRHRPLFLIQVHHSSAHRFRELFAVGRVVRRPRHRSQYHDQRPMLAPLAGKISIAERPPPINFPARRMTYQNPAPQNGNHIYEEMPERCRHRACPSRGKNFCCGMTVIAAPHPHRSTRRPRVLCRSLRSREPFPSSSRHRRRLAKNRLALLAGLRPVPKHLAGPTPGRSREIDPYIHCRSTRQDYQTRSPARHSFRHPRHVRGEPIHIYFAFGART</sequence>
<dbReference type="AlphaFoldDB" id="A0A8H5CKG6"/>
<name>A0A8H5CKG6_9AGAR</name>
<dbReference type="Proteomes" id="UP000541558">
    <property type="component" value="Unassembled WGS sequence"/>
</dbReference>
<keyword evidence="2" id="KW-1185">Reference proteome</keyword>
<reference evidence="1 2" key="1">
    <citation type="journal article" date="2020" name="ISME J.">
        <title>Uncovering the hidden diversity of litter-decomposition mechanisms in mushroom-forming fungi.</title>
        <authorList>
            <person name="Floudas D."/>
            <person name="Bentzer J."/>
            <person name="Ahren D."/>
            <person name="Johansson T."/>
            <person name="Persson P."/>
            <person name="Tunlid A."/>
        </authorList>
    </citation>
    <scope>NUCLEOTIDE SEQUENCE [LARGE SCALE GENOMIC DNA]</scope>
    <source>
        <strain evidence="1 2">CBS 175.51</strain>
    </source>
</reference>
<comment type="caution">
    <text evidence="1">The sequence shown here is derived from an EMBL/GenBank/DDBJ whole genome shotgun (WGS) entry which is preliminary data.</text>
</comment>
<evidence type="ECO:0000313" key="1">
    <source>
        <dbReference type="EMBL" id="KAF5342337.1"/>
    </source>
</evidence>
<protein>
    <submittedName>
        <fullName evidence="1">Uncharacterized protein</fullName>
    </submittedName>
</protein>
<organism evidence="1 2">
    <name type="scientific">Ephemerocybe angulata</name>
    <dbReference type="NCBI Taxonomy" id="980116"/>
    <lineage>
        <taxon>Eukaryota</taxon>
        <taxon>Fungi</taxon>
        <taxon>Dikarya</taxon>
        <taxon>Basidiomycota</taxon>
        <taxon>Agaricomycotina</taxon>
        <taxon>Agaricomycetes</taxon>
        <taxon>Agaricomycetidae</taxon>
        <taxon>Agaricales</taxon>
        <taxon>Agaricineae</taxon>
        <taxon>Psathyrellaceae</taxon>
        <taxon>Ephemerocybe</taxon>
    </lineage>
</organism>
<dbReference type="EMBL" id="JAACJK010000001">
    <property type="protein sequence ID" value="KAF5342337.1"/>
    <property type="molecule type" value="Genomic_DNA"/>
</dbReference>
<accession>A0A8H5CKG6</accession>